<accession>A0A4R0JCH8</accession>
<proteinExistence type="predicted"/>
<keyword evidence="3" id="KW-1185">Reference proteome</keyword>
<protein>
    <submittedName>
        <fullName evidence="2">Integrase</fullName>
    </submittedName>
</protein>
<sequence>MRTATATRPARNDRENEDFVAASSSTVVLLDGVGTPVGSDSGCKHGVAWYARTLGTELLRRATDDVHDDMRAVLAESIKTVADLHSRTCDLGHPGTPSATVIVTRGSAERLEYLVLADSVLLLQGSEGITVVTDDREARVGQRYRESMDALHSGSPAHVAAHRQYVETLRQFRNRSGGFWVASVDPSAAQEAIVGQHPLSGLEAVVMLSDGASRLVDRFEQASWSDLIALARQDSPDAILERVRRLEAEDPAGDRWPRGKASDDATVAYLAGLRPILCAPSVDVRHASDS</sequence>
<dbReference type="Pfam" id="PF13672">
    <property type="entry name" value="PP2C_2"/>
    <property type="match status" value="1"/>
</dbReference>
<organism evidence="2 3">
    <name type="scientific">Kribbella pittospori</name>
    <dbReference type="NCBI Taxonomy" id="722689"/>
    <lineage>
        <taxon>Bacteria</taxon>
        <taxon>Bacillati</taxon>
        <taxon>Actinomycetota</taxon>
        <taxon>Actinomycetes</taxon>
        <taxon>Propionibacteriales</taxon>
        <taxon>Kribbellaceae</taxon>
        <taxon>Kribbella</taxon>
    </lineage>
</organism>
<dbReference type="OrthoDB" id="3190646at2"/>
<evidence type="ECO:0000313" key="2">
    <source>
        <dbReference type="EMBL" id="TCC44391.1"/>
    </source>
</evidence>
<comment type="caution">
    <text evidence="2">The sequence shown here is derived from an EMBL/GenBank/DDBJ whole genome shotgun (WGS) entry which is preliminary data.</text>
</comment>
<dbReference type="EMBL" id="SJKB01000046">
    <property type="protein sequence ID" value="TCC44391.1"/>
    <property type="molecule type" value="Genomic_DNA"/>
</dbReference>
<reference evidence="2 3" key="1">
    <citation type="submission" date="2019-02" db="EMBL/GenBank/DDBJ databases">
        <title>Kribbella capetownensis sp. nov. and Kribbella speibonae sp. nov., isolated from soil.</title>
        <authorList>
            <person name="Curtis S.M."/>
            <person name="Norton I."/>
            <person name="Everest G.J."/>
            <person name="Meyers P.R."/>
        </authorList>
    </citation>
    <scope>NUCLEOTIDE SEQUENCE [LARGE SCALE GENOMIC DNA]</scope>
    <source>
        <strain evidence="2 3">NRRL B-24813</strain>
    </source>
</reference>
<gene>
    <name evidence="2" type="ORF">E0H73_45530</name>
</gene>
<feature type="domain" description="PPM-type phosphatase" evidence="1">
    <location>
        <begin position="15"/>
        <end position="219"/>
    </location>
</feature>
<dbReference type="InterPro" id="IPR001932">
    <property type="entry name" value="PPM-type_phosphatase-like_dom"/>
</dbReference>
<evidence type="ECO:0000259" key="1">
    <source>
        <dbReference type="Pfam" id="PF13672"/>
    </source>
</evidence>
<dbReference type="AlphaFoldDB" id="A0A4R0JCH8"/>
<dbReference type="SUPFAM" id="SSF81606">
    <property type="entry name" value="PP2C-like"/>
    <property type="match status" value="1"/>
</dbReference>
<evidence type="ECO:0000313" key="3">
    <source>
        <dbReference type="Proteomes" id="UP000291144"/>
    </source>
</evidence>
<dbReference type="Proteomes" id="UP000291144">
    <property type="component" value="Unassembled WGS sequence"/>
</dbReference>
<name>A0A4R0JCH8_9ACTN</name>
<dbReference type="Gene3D" id="3.60.40.10">
    <property type="entry name" value="PPM-type phosphatase domain"/>
    <property type="match status" value="1"/>
</dbReference>
<dbReference type="InterPro" id="IPR036457">
    <property type="entry name" value="PPM-type-like_dom_sf"/>
</dbReference>